<protein>
    <submittedName>
        <fullName evidence="2">Uncharacterized protein</fullName>
    </submittedName>
</protein>
<dbReference type="Proteomes" id="UP000799640">
    <property type="component" value="Unassembled WGS sequence"/>
</dbReference>
<sequence>MVGRQARHVLERGDPQKGPRVSGRKDLFLPFPSRSQTPPPLPRPKRPAAALRRPVSPRRSLPRRAWPVFAAAARRLALRHEGPATTIPHTHARKDGWDRACLRPFASLQTRDEWNHVPELTADSRASCLRSCQSLPTLSSNCLPSPRTMYRRKHTSPYDSSDDGEVDPPYTPVFRKTAEATRVLSRLVCFPSQRHPRLLWLEGVNKPRWRLCEPPNQPAKRCVHDLARCHSRTVLLFFAKVKAVIPPRSGKCDRPA</sequence>
<evidence type="ECO:0000313" key="2">
    <source>
        <dbReference type="EMBL" id="KAF2401325.1"/>
    </source>
</evidence>
<feature type="compositionally biased region" description="Basic and acidic residues" evidence="1">
    <location>
        <begin position="8"/>
        <end position="27"/>
    </location>
</feature>
<reference evidence="2" key="1">
    <citation type="journal article" date="2020" name="Stud. Mycol.">
        <title>101 Dothideomycetes genomes: a test case for predicting lifestyles and emergence of pathogens.</title>
        <authorList>
            <person name="Haridas S."/>
            <person name="Albert R."/>
            <person name="Binder M."/>
            <person name="Bloem J."/>
            <person name="Labutti K."/>
            <person name="Salamov A."/>
            <person name="Andreopoulos B."/>
            <person name="Baker S."/>
            <person name="Barry K."/>
            <person name="Bills G."/>
            <person name="Bluhm B."/>
            <person name="Cannon C."/>
            <person name="Castanera R."/>
            <person name="Culley D."/>
            <person name="Daum C."/>
            <person name="Ezra D."/>
            <person name="Gonzalez J."/>
            <person name="Henrissat B."/>
            <person name="Kuo A."/>
            <person name="Liang C."/>
            <person name="Lipzen A."/>
            <person name="Lutzoni F."/>
            <person name="Magnuson J."/>
            <person name="Mondo S."/>
            <person name="Nolan M."/>
            <person name="Ohm R."/>
            <person name="Pangilinan J."/>
            <person name="Park H.-J."/>
            <person name="Ramirez L."/>
            <person name="Alfaro M."/>
            <person name="Sun H."/>
            <person name="Tritt A."/>
            <person name="Yoshinaga Y."/>
            <person name="Zwiers L.-H."/>
            <person name="Turgeon B."/>
            <person name="Goodwin S."/>
            <person name="Spatafora J."/>
            <person name="Crous P."/>
            <person name="Grigoriev I."/>
        </authorList>
    </citation>
    <scope>NUCLEOTIDE SEQUENCE</scope>
    <source>
        <strain evidence="2">CBS 262.69</strain>
    </source>
</reference>
<proteinExistence type="predicted"/>
<dbReference type="EMBL" id="ML996693">
    <property type="protein sequence ID" value="KAF2401325.1"/>
    <property type="molecule type" value="Genomic_DNA"/>
</dbReference>
<accession>A0A6G1I017</accession>
<evidence type="ECO:0000313" key="3">
    <source>
        <dbReference type="Proteomes" id="UP000799640"/>
    </source>
</evidence>
<feature type="region of interest" description="Disordered" evidence="1">
    <location>
        <begin position="1"/>
        <end position="57"/>
    </location>
</feature>
<keyword evidence="3" id="KW-1185">Reference proteome</keyword>
<dbReference type="AlphaFoldDB" id="A0A6G1I017"/>
<organism evidence="2 3">
    <name type="scientific">Trichodelitschia bisporula</name>
    <dbReference type="NCBI Taxonomy" id="703511"/>
    <lineage>
        <taxon>Eukaryota</taxon>
        <taxon>Fungi</taxon>
        <taxon>Dikarya</taxon>
        <taxon>Ascomycota</taxon>
        <taxon>Pezizomycotina</taxon>
        <taxon>Dothideomycetes</taxon>
        <taxon>Dothideomycetes incertae sedis</taxon>
        <taxon>Phaeotrichales</taxon>
        <taxon>Phaeotrichaceae</taxon>
        <taxon>Trichodelitschia</taxon>
    </lineage>
</organism>
<gene>
    <name evidence="2" type="ORF">EJ06DRAFT_387245</name>
</gene>
<evidence type="ECO:0000256" key="1">
    <source>
        <dbReference type="SAM" id="MobiDB-lite"/>
    </source>
</evidence>
<feature type="compositionally biased region" description="Low complexity" evidence="1">
    <location>
        <begin position="47"/>
        <end position="57"/>
    </location>
</feature>
<name>A0A6G1I017_9PEZI</name>